<reference evidence="1 2" key="1">
    <citation type="journal article" date="2022" name="bioRxiv">
        <title>The genome of the oomycete Peronosclerospora sorghi, a cosmopolitan pathogen of maize and sorghum, is inflated with dispersed pseudogenes.</title>
        <authorList>
            <person name="Fletcher K."/>
            <person name="Martin F."/>
            <person name="Isakeit T."/>
            <person name="Cavanaugh K."/>
            <person name="Magill C."/>
            <person name="Michelmore R."/>
        </authorList>
    </citation>
    <scope>NUCLEOTIDE SEQUENCE [LARGE SCALE GENOMIC DNA]</scope>
    <source>
        <strain evidence="1">P6</strain>
    </source>
</reference>
<evidence type="ECO:0000313" key="2">
    <source>
        <dbReference type="Proteomes" id="UP001163321"/>
    </source>
</evidence>
<accession>A0ACC0VWW2</accession>
<keyword evidence="2" id="KW-1185">Reference proteome</keyword>
<organism evidence="1 2">
    <name type="scientific">Peronosclerospora sorghi</name>
    <dbReference type="NCBI Taxonomy" id="230839"/>
    <lineage>
        <taxon>Eukaryota</taxon>
        <taxon>Sar</taxon>
        <taxon>Stramenopiles</taxon>
        <taxon>Oomycota</taxon>
        <taxon>Peronosporomycetes</taxon>
        <taxon>Peronosporales</taxon>
        <taxon>Peronosporaceae</taxon>
        <taxon>Peronosclerospora</taxon>
    </lineage>
</organism>
<name>A0ACC0VWW2_9STRA</name>
<sequence length="101" mass="11316">MDLWWQNTSDAMHLTLKMMLTSLQAQRNLHILFLACTSSTPGDHERVPADLLALFEDDPSVARSSLVLELPAPCANARRAHLNKSLRPFPIETAHNLRAKS</sequence>
<proteinExistence type="predicted"/>
<evidence type="ECO:0000313" key="1">
    <source>
        <dbReference type="EMBL" id="KAI9911018.1"/>
    </source>
</evidence>
<protein>
    <submittedName>
        <fullName evidence="1">Uncharacterized protein</fullName>
    </submittedName>
</protein>
<dbReference type="Proteomes" id="UP001163321">
    <property type="component" value="Chromosome 6"/>
</dbReference>
<gene>
    <name evidence="1" type="ORF">PsorP6_010541</name>
</gene>
<dbReference type="EMBL" id="CM047585">
    <property type="protein sequence ID" value="KAI9911018.1"/>
    <property type="molecule type" value="Genomic_DNA"/>
</dbReference>
<comment type="caution">
    <text evidence="1">The sequence shown here is derived from an EMBL/GenBank/DDBJ whole genome shotgun (WGS) entry which is preliminary data.</text>
</comment>